<name>A0A381XS11_9ZZZZ</name>
<dbReference type="SUPFAM" id="SSF53335">
    <property type="entry name" value="S-adenosyl-L-methionine-dependent methyltransferases"/>
    <property type="match status" value="1"/>
</dbReference>
<accession>A0A381XS11</accession>
<keyword evidence="2" id="KW-0489">Methyltransferase</keyword>
<evidence type="ECO:0000256" key="4">
    <source>
        <dbReference type="ARBA" id="ARBA00022691"/>
    </source>
</evidence>
<proteinExistence type="predicted"/>
<dbReference type="PROSITE" id="PS00092">
    <property type="entry name" value="N6_MTASE"/>
    <property type="match status" value="1"/>
</dbReference>
<dbReference type="Pfam" id="PF05175">
    <property type="entry name" value="MTS"/>
    <property type="match status" value="1"/>
</dbReference>
<dbReference type="InterPro" id="IPR029063">
    <property type="entry name" value="SAM-dependent_MTases_sf"/>
</dbReference>
<dbReference type="InterPro" id="IPR007848">
    <property type="entry name" value="Small_mtfrase_dom"/>
</dbReference>
<dbReference type="EC" id="2.1.1.297" evidence="1"/>
<dbReference type="InterPro" id="IPR002052">
    <property type="entry name" value="DNA_methylase_N6_adenine_CS"/>
</dbReference>
<dbReference type="PANTHER" id="PTHR18895">
    <property type="entry name" value="HEMK METHYLTRANSFERASE"/>
    <property type="match status" value="1"/>
</dbReference>
<dbReference type="Gene3D" id="3.40.50.150">
    <property type="entry name" value="Vaccinia Virus protein VP39"/>
    <property type="match status" value="1"/>
</dbReference>
<evidence type="ECO:0000256" key="3">
    <source>
        <dbReference type="ARBA" id="ARBA00022679"/>
    </source>
</evidence>
<evidence type="ECO:0000313" key="7">
    <source>
        <dbReference type="EMBL" id="SVA67508.1"/>
    </source>
</evidence>
<dbReference type="InterPro" id="IPR004556">
    <property type="entry name" value="HemK-like"/>
</dbReference>
<evidence type="ECO:0000256" key="5">
    <source>
        <dbReference type="ARBA" id="ARBA00048391"/>
    </source>
</evidence>
<dbReference type="CDD" id="cd02440">
    <property type="entry name" value="AdoMet_MTases"/>
    <property type="match status" value="1"/>
</dbReference>
<organism evidence="7">
    <name type="scientific">marine metagenome</name>
    <dbReference type="NCBI Taxonomy" id="408172"/>
    <lineage>
        <taxon>unclassified sequences</taxon>
        <taxon>metagenomes</taxon>
        <taxon>ecological metagenomes</taxon>
    </lineage>
</organism>
<dbReference type="EMBL" id="UINC01016164">
    <property type="protein sequence ID" value="SVA67508.1"/>
    <property type="molecule type" value="Genomic_DNA"/>
</dbReference>
<evidence type="ECO:0000259" key="6">
    <source>
        <dbReference type="Pfam" id="PF05175"/>
    </source>
</evidence>
<gene>
    <name evidence="7" type="ORF">METZ01_LOCUS120362</name>
</gene>
<dbReference type="InterPro" id="IPR019874">
    <property type="entry name" value="RF_methyltr_PrmC"/>
</dbReference>
<protein>
    <recommendedName>
        <fullName evidence="1">peptide chain release factor N(5)-glutamine methyltransferase</fullName>
        <ecNumber evidence="1">2.1.1.297</ecNumber>
    </recommendedName>
</protein>
<dbReference type="AlphaFoldDB" id="A0A381XS11"/>
<dbReference type="GO" id="GO:0032259">
    <property type="term" value="P:methylation"/>
    <property type="evidence" value="ECO:0007669"/>
    <property type="project" value="UniProtKB-KW"/>
</dbReference>
<comment type="catalytic activity">
    <reaction evidence="5">
        <text>L-glutaminyl-[peptide chain release factor] + S-adenosyl-L-methionine = N(5)-methyl-L-glutaminyl-[peptide chain release factor] + S-adenosyl-L-homocysteine + H(+)</text>
        <dbReference type="Rhea" id="RHEA:42896"/>
        <dbReference type="Rhea" id="RHEA-COMP:10271"/>
        <dbReference type="Rhea" id="RHEA-COMP:10272"/>
        <dbReference type="ChEBI" id="CHEBI:15378"/>
        <dbReference type="ChEBI" id="CHEBI:30011"/>
        <dbReference type="ChEBI" id="CHEBI:57856"/>
        <dbReference type="ChEBI" id="CHEBI:59789"/>
        <dbReference type="ChEBI" id="CHEBI:61891"/>
        <dbReference type="EC" id="2.1.1.297"/>
    </reaction>
</comment>
<evidence type="ECO:0000256" key="2">
    <source>
        <dbReference type="ARBA" id="ARBA00022603"/>
    </source>
</evidence>
<dbReference type="InterPro" id="IPR050320">
    <property type="entry name" value="N5-glutamine_MTase"/>
</dbReference>
<dbReference type="NCBIfam" id="TIGR00536">
    <property type="entry name" value="hemK_fam"/>
    <property type="match status" value="1"/>
</dbReference>
<dbReference type="NCBIfam" id="TIGR03534">
    <property type="entry name" value="RF_mod_PrmC"/>
    <property type="match status" value="1"/>
</dbReference>
<dbReference type="PANTHER" id="PTHR18895:SF74">
    <property type="entry name" value="MTRF1L RELEASE FACTOR GLUTAMINE METHYLTRANSFERASE"/>
    <property type="match status" value="1"/>
</dbReference>
<sequence length="215" mass="25233">MEPLAKIFKEKEFWKYNFAVNENVLDPRPESELLIETVEKYFQNKKQKLKIIDIGTGSGCLAVSLAMEYKNSMITATDISKSALDVAKNNSKKFNVCEQIKFKCCNWFETKENFDVVVTNPPYLTNNEYNNLSKEIKLYEPKIALRGGKDGLSCFREIAYKIQKITHFKSLCFVEIGYNQKDKCIKIFEEFDMYCTDIIVDYQNYERILVFNKKY</sequence>
<keyword evidence="4" id="KW-0949">S-adenosyl-L-methionine</keyword>
<reference evidence="7" key="1">
    <citation type="submission" date="2018-05" db="EMBL/GenBank/DDBJ databases">
        <authorList>
            <person name="Lanie J.A."/>
            <person name="Ng W.-L."/>
            <person name="Kazmierczak K.M."/>
            <person name="Andrzejewski T.M."/>
            <person name="Davidsen T.M."/>
            <person name="Wayne K.J."/>
            <person name="Tettelin H."/>
            <person name="Glass J.I."/>
            <person name="Rusch D."/>
            <person name="Podicherti R."/>
            <person name="Tsui H.-C.T."/>
            <person name="Winkler M.E."/>
        </authorList>
    </citation>
    <scope>NUCLEOTIDE SEQUENCE</scope>
</reference>
<keyword evidence="3" id="KW-0808">Transferase</keyword>
<evidence type="ECO:0000256" key="1">
    <source>
        <dbReference type="ARBA" id="ARBA00012771"/>
    </source>
</evidence>
<dbReference type="GO" id="GO:0003676">
    <property type="term" value="F:nucleic acid binding"/>
    <property type="evidence" value="ECO:0007669"/>
    <property type="project" value="InterPro"/>
</dbReference>
<feature type="domain" description="Methyltransferase small" evidence="6">
    <location>
        <begin position="31"/>
        <end position="128"/>
    </location>
</feature>
<dbReference type="GO" id="GO:0102559">
    <property type="term" value="F:peptide chain release factor N(5)-glutamine methyltransferase activity"/>
    <property type="evidence" value="ECO:0007669"/>
    <property type="project" value="UniProtKB-EC"/>
</dbReference>